<accession>A0A9J7AWE7</accession>
<evidence type="ECO:0000313" key="3">
    <source>
        <dbReference type="Proteomes" id="UP001060336"/>
    </source>
</evidence>
<dbReference type="Proteomes" id="UP001060336">
    <property type="component" value="Chromosome"/>
</dbReference>
<dbReference type="AlphaFoldDB" id="A0A9J7AWE7"/>
<evidence type="ECO:0000313" key="2">
    <source>
        <dbReference type="EMBL" id="UUX50769.1"/>
    </source>
</evidence>
<sequence length="130" mass="13920">MTIYRVLRKASFAVAFLTLSLSAAAAEKMPSSVSKIIPPELNLFNPETYDPVKTVLRVDLEGTNIAIEKVVEEGAGYVIRIPGQGKYLIYAEDVETNLDAEFQQKCRTQVTSASAAASGTGRGFGAGCSQ</sequence>
<dbReference type="EMBL" id="CP102480">
    <property type="protein sequence ID" value="UUX50769.1"/>
    <property type="molecule type" value="Genomic_DNA"/>
</dbReference>
<organism evidence="2 3">
    <name type="scientific">Nisaea acidiphila</name>
    <dbReference type="NCBI Taxonomy" id="1862145"/>
    <lineage>
        <taxon>Bacteria</taxon>
        <taxon>Pseudomonadati</taxon>
        <taxon>Pseudomonadota</taxon>
        <taxon>Alphaproteobacteria</taxon>
        <taxon>Rhodospirillales</taxon>
        <taxon>Thalassobaculaceae</taxon>
        <taxon>Nisaea</taxon>
    </lineage>
</organism>
<protein>
    <recommendedName>
        <fullName evidence="4">Pilus formation protein N-terminal domain-containing protein</fullName>
    </recommendedName>
</protein>
<evidence type="ECO:0000256" key="1">
    <source>
        <dbReference type="SAM" id="SignalP"/>
    </source>
</evidence>
<dbReference type="RefSeq" id="WP_257769997.1">
    <property type="nucleotide sequence ID" value="NZ_CP102480.1"/>
</dbReference>
<keyword evidence="3" id="KW-1185">Reference proteome</keyword>
<dbReference type="KEGG" id="naci:NUH88_03495"/>
<evidence type="ECO:0008006" key="4">
    <source>
        <dbReference type="Google" id="ProtNLM"/>
    </source>
</evidence>
<feature type="signal peptide" evidence="1">
    <location>
        <begin position="1"/>
        <end position="25"/>
    </location>
</feature>
<reference evidence="2" key="1">
    <citation type="submission" date="2022-08" db="EMBL/GenBank/DDBJ databases">
        <title>Nisaea acidiphila sp. nov., isolated from a marine algal debris and emended description of the genus Nisaea Urios et al. 2008.</title>
        <authorList>
            <person name="Kwon K."/>
        </authorList>
    </citation>
    <scope>NUCLEOTIDE SEQUENCE</scope>
    <source>
        <strain evidence="2">MEBiC11861</strain>
    </source>
</reference>
<name>A0A9J7AWE7_9PROT</name>
<feature type="chain" id="PRO_5039928493" description="Pilus formation protein N-terminal domain-containing protein" evidence="1">
    <location>
        <begin position="26"/>
        <end position="130"/>
    </location>
</feature>
<proteinExistence type="predicted"/>
<gene>
    <name evidence="2" type="ORF">NUH88_03495</name>
</gene>
<keyword evidence="1" id="KW-0732">Signal</keyword>